<organism evidence="4 5">
    <name type="scientific">Paramuricea clavata</name>
    <name type="common">Red gorgonian</name>
    <name type="synonym">Violescent sea-whip</name>
    <dbReference type="NCBI Taxonomy" id="317549"/>
    <lineage>
        <taxon>Eukaryota</taxon>
        <taxon>Metazoa</taxon>
        <taxon>Cnidaria</taxon>
        <taxon>Anthozoa</taxon>
        <taxon>Octocorallia</taxon>
        <taxon>Malacalcyonacea</taxon>
        <taxon>Plexauridae</taxon>
        <taxon>Paramuricea</taxon>
    </lineage>
</organism>
<accession>A0A6S7GY41</accession>
<proteinExistence type="predicted"/>
<evidence type="ECO:0000259" key="3">
    <source>
        <dbReference type="Pfam" id="PF21594"/>
    </source>
</evidence>
<reference evidence="4" key="1">
    <citation type="submission" date="2020-04" db="EMBL/GenBank/DDBJ databases">
        <authorList>
            <person name="Alioto T."/>
            <person name="Alioto T."/>
            <person name="Gomez Garrido J."/>
        </authorList>
    </citation>
    <scope>NUCLEOTIDE SEQUENCE</scope>
    <source>
        <strain evidence="4">A484AB</strain>
    </source>
</reference>
<dbReference type="PANTHER" id="PTHR47510:SF3">
    <property type="entry name" value="ENDO_EXONUCLEASE_PHOSPHATASE DOMAIN-CONTAINING PROTEIN"/>
    <property type="match status" value="1"/>
</dbReference>
<dbReference type="GO" id="GO:0003824">
    <property type="term" value="F:catalytic activity"/>
    <property type="evidence" value="ECO:0007669"/>
    <property type="project" value="InterPro"/>
</dbReference>
<comment type="caution">
    <text evidence="4">The sequence shown here is derived from an EMBL/GenBank/DDBJ whole genome shotgun (WGS) entry which is preliminary data.</text>
</comment>
<dbReference type="InterPro" id="IPR005135">
    <property type="entry name" value="Endo/exonuclease/phosphatase"/>
</dbReference>
<dbReference type="Proteomes" id="UP001152795">
    <property type="component" value="Unassembled WGS sequence"/>
</dbReference>
<keyword evidence="5" id="KW-1185">Reference proteome</keyword>
<dbReference type="Pfam" id="PF21594">
    <property type="entry name" value="UBA_MELK"/>
    <property type="match status" value="1"/>
</dbReference>
<sequence length="845" mass="96888">MFTYSRNYLLSLRGFWKHIKITGANVSLPQISPSVWTVIRSYGLLGSVRGSRGGKKRCLNRVYSIPILENRYRTIFVRQNSGVNVSNLLNIQSRTICSVQPTVPPDNTPRINNRSKLKIAHLNVRSIKNRDHFLQTKFIVQENEYDIFAVSESWLNSTVRNADIEIEGYSLSRLDRLNKAGGGVCVYTRASLKVKILKDLTGISPSGFHQLWLQIQHKKIRSFLLCVTYRPPDSPVSHFVDEFTDAYTQALTHGKEVVVGDLNCDLLKCSPESDAFYNLCSILNLSQLVTLPTRVTPTTSSLIDVIMTSNTTIIKETRVIETHVSDHHLIDTCVNMKLPKPPVIYTTSRSYKKYQPKHLENDLVQISWQDILCTDDVNDKVDQFNRVFLAVLDKHAPLKTTKLKYRSMPFIDQNVKELMSKRDKMYKIARQTGVLRDWNQYTMMRDDVKRKLRESERKYVNKELEKNHSSNAMWKVIRKCIPRKEMTKPVYTKDKKLLAEEFNEYFTTVGRRTANQSENLGTEHNLFQLQLSQNAVSGIFDEFKFYAVTSEEIRQIVNHFSPNKAPGWDKITVNLIKDSLTFILPIITDLVNSSLLTSVFPTAWKRSEVTPVLKEGDYQVADNNRPISLLPVLSKTDPKQRLTVKQLFMHPWLNKGYANPVNSKARVKKDEPDSEVIKELALFYGVSPSTMTSLVKEYQFDDLTATYFLLCKKKSHGEPLKFTNSCIKAQRRKRKDMLALEKKISESRENIENEIYHDNPPSILVDDEDDVFSADLRDFRKPRACTLPPEFMGTPPINEMPSATRTSPPRTFLTPSLPKKEQPVPSSASNYEIGMGKPLSPETKL</sequence>
<dbReference type="Pfam" id="PF14529">
    <property type="entry name" value="Exo_endo_phos_2"/>
    <property type="match status" value="1"/>
</dbReference>
<evidence type="ECO:0000259" key="2">
    <source>
        <dbReference type="Pfam" id="PF14529"/>
    </source>
</evidence>
<protein>
    <submittedName>
        <fullName evidence="4">Uncharacterized protein</fullName>
    </submittedName>
</protein>
<dbReference type="AlphaFoldDB" id="A0A6S7GY41"/>
<dbReference type="InterPro" id="IPR048637">
    <property type="entry name" value="MELK_UBA"/>
</dbReference>
<dbReference type="PANTHER" id="PTHR47510">
    <property type="entry name" value="REVERSE TRANSCRIPTASE DOMAIN-CONTAINING PROTEIN"/>
    <property type="match status" value="1"/>
</dbReference>
<dbReference type="OrthoDB" id="6629592at2759"/>
<evidence type="ECO:0000313" key="4">
    <source>
        <dbReference type="EMBL" id="CAB3989291.1"/>
    </source>
</evidence>
<feature type="domain" description="Maternal embryonic leucine zipper kinase UBA" evidence="3">
    <location>
        <begin position="674"/>
        <end position="714"/>
    </location>
</feature>
<evidence type="ECO:0000256" key="1">
    <source>
        <dbReference type="SAM" id="MobiDB-lite"/>
    </source>
</evidence>
<dbReference type="EMBL" id="CACRXK020001459">
    <property type="protein sequence ID" value="CAB3989291.1"/>
    <property type="molecule type" value="Genomic_DNA"/>
</dbReference>
<evidence type="ECO:0000313" key="5">
    <source>
        <dbReference type="Proteomes" id="UP001152795"/>
    </source>
</evidence>
<dbReference type="SUPFAM" id="SSF56219">
    <property type="entry name" value="DNase I-like"/>
    <property type="match status" value="1"/>
</dbReference>
<gene>
    <name evidence="4" type="ORF">PACLA_8A012312</name>
</gene>
<feature type="region of interest" description="Disordered" evidence="1">
    <location>
        <begin position="787"/>
        <end position="845"/>
    </location>
</feature>
<dbReference type="InterPro" id="IPR036691">
    <property type="entry name" value="Endo/exonu/phosph_ase_sf"/>
</dbReference>
<feature type="domain" description="Endonuclease/exonuclease/phosphatase" evidence="2">
    <location>
        <begin position="224"/>
        <end position="330"/>
    </location>
</feature>
<dbReference type="Gene3D" id="3.60.10.10">
    <property type="entry name" value="Endonuclease/exonuclease/phosphatase"/>
    <property type="match status" value="1"/>
</dbReference>
<name>A0A6S7GY41_PARCT</name>
<dbReference type="Gene3D" id="1.10.510.10">
    <property type="entry name" value="Transferase(Phosphotransferase) domain 1"/>
    <property type="match status" value="1"/>
</dbReference>
<dbReference type="CDD" id="cd14341">
    <property type="entry name" value="UBA_MELK"/>
    <property type="match status" value="1"/>
</dbReference>